<feature type="domain" description="TonB-dependent receptor-like beta-barrel" evidence="15">
    <location>
        <begin position="269"/>
        <end position="703"/>
    </location>
</feature>
<evidence type="ECO:0000256" key="14">
    <source>
        <dbReference type="SAM" id="SignalP"/>
    </source>
</evidence>
<evidence type="ECO:0000256" key="11">
    <source>
        <dbReference type="ARBA" id="ARBA00023237"/>
    </source>
</evidence>
<keyword evidence="11 12" id="KW-0998">Cell outer membrane</keyword>
<proteinExistence type="inferred from homology"/>
<keyword evidence="6 14" id="KW-0732">Signal</keyword>
<evidence type="ECO:0000256" key="10">
    <source>
        <dbReference type="ARBA" id="ARBA00023170"/>
    </source>
</evidence>
<keyword evidence="18" id="KW-1185">Reference proteome</keyword>
<dbReference type="InterPro" id="IPR037066">
    <property type="entry name" value="Plug_dom_sf"/>
</dbReference>
<evidence type="ECO:0000256" key="7">
    <source>
        <dbReference type="ARBA" id="ARBA00023065"/>
    </source>
</evidence>
<comment type="caution">
    <text evidence="17">The sequence shown here is derived from an EMBL/GenBank/DDBJ whole genome shotgun (WGS) entry which is preliminary data.</text>
</comment>
<evidence type="ECO:0000256" key="3">
    <source>
        <dbReference type="ARBA" id="ARBA00022448"/>
    </source>
</evidence>
<sequence>MRKPLLANPGVRHAKRPHCLAAGMLAVALSPALAYAAEPAKADADNKEAAKTLAPVKVIGTQGERVQGYKAETTRLGRMKQELKDVPQAVSVVTHDLMAEQGAANLKDVLKNVSGITFAAGEGGRSGDQVILRGFAAFNDMYRDGQRDVAQYNRDPFNDEKIEVLKGASSMLFGRGSTGGVINQVSKAPFAGELLGADLTIGSNDYQRITLDVNKPYSDTTAVRLNVMGTEDGSPNGKSQSKRWGVAPSVAFGLGEPTTIVLSHHHLTEKNRPDLGVPYDPNTLKPLDVPRSRYYGVDGLNMEDITTDITTARLTHKLDSQNELNAQLRHGRYDRMVLVTAPRLVGVSAGVPVTDNTQIAPGPKLRGSLNETTALSLDYTGKLNTGALRHNLLAGLEFTHDTQHATTVVMNGSVPNMTVGNPTTSGWKGSLAVRPSNEYHSNNLALYATDTIELTPQWKVMAGLRLDRLEGTYTTYNATTGAVTGRTKREDKGMSYRTGLIWQPTDTQSYYAGYSTLMNPSGETYALDKPGEDVKPERNQHYEIGAKWDLLDGDLSLRTALFRTVKLNERNTDPLVPDVSVLYTKRHTNGIEFEAAGRITAQWSVFAGASLMDPKIDQGYNTSANNGAVPKYTPKKTFNLWTTYKVTDTVTAGLGAYYVGKTYASDGNANQTRTNYLPAYTRLDAMLAYDTRNYAVKLNINNLTNKKYYDGQYSGHANVAPPREAQLTVSYKY</sequence>
<dbReference type="GO" id="GO:0015344">
    <property type="term" value="F:siderophore uptake transmembrane transporter activity"/>
    <property type="evidence" value="ECO:0007669"/>
    <property type="project" value="TreeGrafter"/>
</dbReference>
<comment type="similarity">
    <text evidence="2 12 13">Belongs to the TonB-dependent receptor family.</text>
</comment>
<dbReference type="InterPro" id="IPR000531">
    <property type="entry name" value="Beta-barrel_TonB"/>
</dbReference>
<dbReference type="InterPro" id="IPR036942">
    <property type="entry name" value="Beta-barrel_TonB_sf"/>
</dbReference>
<organism evidence="17 18">
    <name type="scientific">Rivihabitans pingtungensis</name>
    <dbReference type="NCBI Taxonomy" id="1054498"/>
    <lineage>
        <taxon>Bacteria</taxon>
        <taxon>Pseudomonadati</taxon>
        <taxon>Pseudomonadota</taxon>
        <taxon>Betaproteobacteria</taxon>
        <taxon>Neisseriales</taxon>
        <taxon>Aquaspirillaceae</taxon>
        <taxon>Rivihabitans</taxon>
    </lineage>
</organism>
<keyword evidence="9 12" id="KW-0472">Membrane</keyword>
<dbReference type="Gene3D" id="2.40.170.20">
    <property type="entry name" value="TonB-dependent receptor, beta-barrel domain"/>
    <property type="match status" value="1"/>
</dbReference>
<evidence type="ECO:0000256" key="12">
    <source>
        <dbReference type="PROSITE-ProRule" id="PRU01360"/>
    </source>
</evidence>
<accession>A0A318KNJ1</accession>
<dbReference type="GO" id="GO:0015891">
    <property type="term" value="P:siderophore transport"/>
    <property type="evidence" value="ECO:0007669"/>
    <property type="project" value="InterPro"/>
</dbReference>
<evidence type="ECO:0000259" key="16">
    <source>
        <dbReference type="Pfam" id="PF07715"/>
    </source>
</evidence>
<keyword evidence="3 12" id="KW-0813">Transport</keyword>
<dbReference type="Pfam" id="PF07715">
    <property type="entry name" value="Plug"/>
    <property type="match status" value="1"/>
</dbReference>
<dbReference type="PANTHER" id="PTHR32552:SF83">
    <property type="entry name" value="BLR3904 PROTEIN"/>
    <property type="match status" value="1"/>
</dbReference>
<keyword evidence="7" id="KW-0406">Ion transport</keyword>
<evidence type="ECO:0000256" key="2">
    <source>
        <dbReference type="ARBA" id="ARBA00009810"/>
    </source>
</evidence>
<comment type="subcellular location">
    <subcellularLocation>
        <location evidence="1 12">Cell outer membrane</location>
        <topology evidence="1 12">Multi-pass membrane protein</topology>
    </subcellularLocation>
</comment>
<evidence type="ECO:0000256" key="9">
    <source>
        <dbReference type="ARBA" id="ARBA00023136"/>
    </source>
</evidence>
<evidence type="ECO:0000259" key="15">
    <source>
        <dbReference type="Pfam" id="PF00593"/>
    </source>
</evidence>
<dbReference type="NCBIfam" id="TIGR01783">
    <property type="entry name" value="TonB-siderophor"/>
    <property type="match status" value="1"/>
</dbReference>
<dbReference type="InterPro" id="IPR039426">
    <property type="entry name" value="TonB-dep_rcpt-like"/>
</dbReference>
<dbReference type="RefSeq" id="WP_110390501.1">
    <property type="nucleotide sequence ID" value="NZ_QJKI01000007.1"/>
</dbReference>
<evidence type="ECO:0000256" key="5">
    <source>
        <dbReference type="ARBA" id="ARBA00022692"/>
    </source>
</evidence>
<evidence type="ECO:0000256" key="8">
    <source>
        <dbReference type="ARBA" id="ARBA00023077"/>
    </source>
</evidence>
<dbReference type="FunFam" id="2.170.130.10:FF:000001">
    <property type="entry name" value="Catecholate siderophore TonB-dependent receptor"/>
    <property type="match status" value="1"/>
</dbReference>
<evidence type="ECO:0000256" key="4">
    <source>
        <dbReference type="ARBA" id="ARBA00022452"/>
    </source>
</evidence>
<dbReference type="GO" id="GO:0009279">
    <property type="term" value="C:cell outer membrane"/>
    <property type="evidence" value="ECO:0007669"/>
    <property type="project" value="UniProtKB-SubCell"/>
</dbReference>
<dbReference type="AlphaFoldDB" id="A0A318KNJ1"/>
<feature type="chain" id="PRO_5016287405" evidence="14">
    <location>
        <begin position="37"/>
        <end position="733"/>
    </location>
</feature>
<evidence type="ECO:0000256" key="6">
    <source>
        <dbReference type="ARBA" id="ARBA00022729"/>
    </source>
</evidence>
<keyword evidence="4 12" id="KW-1134">Transmembrane beta strand</keyword>
<evidence type="ECO:0000256" key="1">
    <source>
        <dbReference type="ARBA" id="ARBA00004571"/>
    </source>
</evidence>
<dbReference type="PROSITE" id="PS52016">
    <property type="entry name" value="TONB_DEPENDENT_REC_3"/>
    <property type="match status" value="1"/>
</dbReference>
<reference evidence="17 18" key="1">
    <citation type="submission" date="2018-05" db="EMBL/GenBank/DDBJ databases">
        <title>Genomic Encyclopedia of Type Strains, Phase IV (KMG-IV): sequencing the most valuable type-strain genomes for metagenomic binning, comparative biology and taxonomic classification.</title>
        <authorList>
            <person name="Goeker M."/>
        </authorList>
    </citation>
    <scope>NUCLEOTIDE SEQUENCE [LARGE SCALE GENOMIC DNA]</scope>
    <source>
        <strain evidence="17 18">DSM 29661</strain>
    </source>
</reference>
<dbReference type="InterPro" id="IPR012910">
    <property type="entry name" value="Plug_dom"/>
</dbReference>
<dbReference type="GO" id="GO:0038023">
    <property type="term" value="F:signaling receptor activity"/>
    <property type="evidence" value="ECO:0007669"/>
    <property type="project" value="InterPro"/>
</dbReference>
<keyword evidence="5 12" id="KW-0812">Transmembrane</keyword>
<dbReference type="CDD" id="cd01347">
    <property type="entry name" value="ligand_gated_channel"/>
    <property type="match status" value="1"/>
</dbReference>
<dbReference type="OrthoDB" id="9790771at2"/>
<evidence type="ECO:0000313" key="17">
    <source>
        <dbReference type="EMBL" id="PXX79299.1"/>
    </source>
</evidence>
<dbReference type="Proteomes" id="UP000247555">
    <property type="component" value="Unassembled WGS sequence"/>
</dbReference>
<keyword evidence="8 13" id="KW-0798">TonB box</keyword>
<feature type="domain" description="TonB-dependent receptor plug" evidence="16">
    <location>
        <begin position="83"/>
        <end position="181"/>
    </location>
</feature>
<dbReference type="InterPro" id="IPR010105">
    <property type="entry name" value="TonB_sidphr_rcpt"/>
</dbReference>
<dbReference type="Gene3D" id="2.170.130.10">
    <property type="entry name" value="TonB-dependent receptor, plug domain"/>
    <property type="match status" value="1"/>
</dbReference>
<protein>
    <submittedName>
        <fullName evidence="17">Catecholate siderophore receptor</fullName>
    </submittedName>
</protein>
<name>A0A318KNJ1_9NEIS</name>
<keyword evidence="10 17" id="KW-0675">Receptor</keyword>
<dbReference type="EMBL" id="QJKI01000007">
    <property type="protein sequence ID" value="PXX79299.1"/>
    <property type="molecule type" value="Genomic_DNA"/>
</dbReference>
<evidence type="ECO:0000256" key="13">
    <source>
        <dbReference type="RuleBase" id="RU003357"/>
    </source>
</evidence>
<gene>
    <name evidence="17" type="ORF">DFR34_10751</name>
</gene>
<dbReference type="SUPFAM" id="SSF56935">
    <property type="entry name" value="Porins"/>
    <property type="match status" value="1"/>
</dbReference>
<evidence type="ECO:0000313" key="18">
    <source>
        <dbReference type="Proteomes" id="UP000247555"/>
    </source>
</evidence>
<feature type="signal peptide" evidence="14">
    <location>
        <begin position="1"/>
        <end position="36"/>
    </location>
</feature>
<dbReference type="PANTHER" id="PTHR32552">
    <property type="entry name" value="FERRICHROME IRON RECEPTOR-RELATED"/>
    <property type="match status" value="1"/>
</dbReference>
<dbReference type="Pfam" id="PF00593">
    <property type="entry name" value="TonB_dep_Rec_b-barrel"/>
    <property type="match status" value="1"/>
</dbReference>